<keyword evidence="11" id="KW-0966">Cell projection</keyword>
<comment type="subcellular location">
    <subcellularLocation>
        <location evidence="1 6">Bacterial flagellum basal body</location>
    </subcellularLocation>
</comment>
<evidence type="ECO:0000313" key="10">
    <source>
        <dbReference type="EMBL" id="HAT3807432.1"/>
    </source>
</evidence>
<dbReference type="GO" id="GO:0071973">
    <property type="term" value="P:bacterial-type flagellum-dependent cell motility"/>
    <property type="evidence" value="ECO:0007669"/>
    <property type="project" value="InterPro"/>
</dbReference>
<evidence type="ECO:0000256" key="4">
    <source>
        <dbReference type="ARBA" id="ARBA00023143"/>
    </source>
</evidence>
<reference evidence="12" key="5">
    <citation type="submission" date="2023-02" db="EMBL/GenBank/DDBJ databases">
        <title>Detection, antimicrobial susceptibility and genomic characterization of NDM-producing species of Morganellaceae, Yersiniaceae, and Enterobacteriaceae other than Klebsiella.</title>
        <authorList>
            <person name="Camargo C.H."/>
            <person name="Sacchi C.T."/>
            <person name="Campos K.R."/>
        </authorList>
    </citation>
    <scope>NUCLEOTIDE SEQUENCE</scope>
    <source>
        <strain evidence="12">1189_21</strain>
    </source>
</reference>
<proteinExistence type="inferred from homology"/>
<reference evidence="10" key="2">
    <citation type="journal article" date="2018" name="Genome Biol.">
        <title>SKESA: strategic k-mer extension for scrupulous assemblies.</title>
        <authorList>
            <person name="Souvorov A."/>
            <person name="Agarwala R."/>
            <person name="Lipman D.J."/>
        </authorList>
    </citation>
    <scope>NUCLEOTIDE SEQUENCE</scope>
    <source>
        <strain evidence="10">Morganella morganii ARLG-3209</strain>
    </source>
</reference>
<dbReference type="STRING" id="582.AL531_04350"/>
<reference evidence="8 13" key="3">
    <citation type="submission" date="2018-04" db="EMBL/GenBank/DDBJ databases">
        <title>Whole genome sequencing of Morganella morganii AR_0133.</title>
        <authorList>
            <person name="Conlan S."/>
            <person name="Thomas P.J."/>
            <person name="Mullikin J."/>
            <person name="Frank K.M."/>
            <person name="Segre J.A."/>
        </authorList>
    </citation>
    <scope>NUCLEOTIDE SEQUENCE [LARGE SCALE GENOMIC DNA]</scope>
    <source>
        <strain evidence="8 13">AR_0133</strain>
    </source>
</reference>
<organism evidence="11 14">
    <name type="scientific">Morganella morganii</name>
    <name type="common">Proteus morganii</name>
    <dbReference type="NCBI Taxonomy" id="582"/>
    <lineage>
        <taxon>Bacteria</taxon>
        <taxon>Pseudomonadati</taxon>
        <taxon>Pseudomonadota</taxon>
        <taxon>Gammaproteobacteria</taxon>
        <taxon>Enterobacterales</taxon>
        <taxon>Morganellaceae</taxon>
        <taxon>Morganella</taxon>
    </lineage>
</organism>
<evidence type="ECO:0000313" key="14">
    <source>
        <dbReference type="Proteomes" id="UP000650477"/>
    </source>
</evidence>
<evidence type="ECO:0000313" key="11">
    <source>
        <dbReference type="EMBL" id="MBE8611327.1"/>
    </source>
</evidence>
<dbReference type="OrthoDB" id="9788334at2"/>
<dbReference type="EMBL" id="ABKJEP030000003">
    <property type="protein sequence ID" value="EMO9455167.1"/>
    <property type="molecule type" value="Genomic_DNA"/>
</dbReference>
<keyword evidence="11" id="KW-0282">Flagellum</keyword>
<evidence type="ECO:0000256" key="2">
    <source>
        <dbReference type="ARBA" id="ARBA00009677"/>
    </source>
</evidence>
<evidence type="ECO:0000313" key="9">
    <source>
        <dbReference type="EMBL" id="EMO9455167.1"/>
    </source>
</evidence>
<dbReference type="PROSITE" id="PS00588">
    <property type="entry name" value="FLAGELLA_BB_ROD"/>
    <property type="match status" value="1"/>
</dbReference>
<evidence type="ECO:0000313" key="13">
    <source>
        <dbReference type="Proteomes" id="UP000244682"/>
    </source>
</evidence>
<evidence type="ECO:0000313" key="8">
    <source>
        <dbReference type="EMBL" id="AWC95613.1"/>
    </source>
</evidence>
<evidence type="ECO:0000256" key="3">
    <source>
        <dbReference type="ARBA" id="ARBA00014376"/>
    </source>
</evidence>
<evidence type="ECO:0000256" key="6">
    <source>
        <dbReference type="PIRNR" id="PIRNR002889"/>
    </source>
</evidence>
<dbReference type="InterPro" id="IPR006300">
    <property type="entry name" value="FlgB"/>
</dbReference>
<dbReference type="PANTHER" id="PTHR30435">
    <property type="entry name" value="FLAGELLAR PROTEIN"/>
    <property type="match status" value="1"/>
</dbReference>
<dbReference type="GO" id="GO:0030694">
    <property type="term" value="C:bacterial-type flagellum basal body, rod"/>
    <property type="evidence" value="ECO:0007669"/>
    <property type="project" value="InterPro"/>
</dbReference>
<feature type="domain" description="Flagellar basal body rod protein N-terminal" evidence="7">
    <location>
        <begin position="11"/>
        <end position="39"/>
    </location>
</feature>
<dbReference type="Proteomes" id="UP000865968">
    <property type="component" value="Unassembled WGS sequence"/>
</dbReference>
<sequence>MLDKLNATFAFQQQALSLRETRQTILASNIANADTPGYQARDIDFSRQLKQAMNNGTVKNGGLAMAVTAKGHISGHGAATPSAVDLKYRVPYQTSMDGNTVDMDVERSQFADNTLKYQADLTFINSRVKSMLAVLQQG</sequence>
<evidence type="ECO:0000313" key="12">
    <source>
        <dbReference type="EMBL" id="MDS0898931.1"/>
    </source>
</evidence>
<dbReference type="AlphaFoldDB" id="A0A0A5UH34"/>
<keyword evidence="11" id="KW-0969">Cilium</keyword>
<dbReference type="Pfam" id="PF00460">
    <property type="entry name" value="Flg_bb_rod"/>
    <property type="match status" value="1"/>
</dbReference>
<dbReference type="RefSeq" id="WP_032098796.1">
    <property type="nucleotide sequence ID" value="NZ_BFCJ01000035.1"/>
</dbReference>
<comment type="subunit">
    <text evidence="6">The basal body constitutes a major portion of the flagellar organelle and consists of a number of rings mounted on a central rod.</text>
</comment>
<dbReference type="InterPro" id="IPR001444">
    <property type="entry name" value="Flag_bb_rod_N"/>
</dbReference>
<keyword evidence="4 6" id="KW-0975">Bacterial flagellum</keyword>
<reference evidence="10" key="4">
    <citation type="submission" date="2020-10" db="EMBL/GenBank/DDBJ databases">
        <authorList>
            <consortium name="NCBI Pathogen Detection Project"/>
        </authorList>
    </citation>
    <scope>NUCLEOTIDE SEQUENCE</scope>
    <source>
        <strain evidence="10">Morganella morganii ARLG-3209</strain>
    </source>
</reference>
<reference evidence="9" key="6">
    <citation type="submission" date="2024-02" db="EMBL/GenBank/DDBJ databases">
        <authorList>
            <consortium name="Clinical and Environmental Microbiology Branch: Whole genome sequencing antimicrobial resistance pathogens in the healthcare setting"/>
        </authorList>
    </citation>
    <scope>NUCLEOTIDE SEQUENCE</scope>
    <source>
        <strain evidence="9">2023KU-00017</strain>
    </source>
</reference>
<dbReference type="NCBIfam" id="TIGR01396">
    <property type="entry name" value="FlgB"/>
    <property type="match status" value="1"/>
</dbReference>
<dbReference type="Proteomes" id="UP000244682">
    <property type="component" value="Chromosome"/>
</dbReference>
<evidence type="ECO:0000256" key="1">
    <source>
        <dbReference type="ARBA" id="ARBA00004117"/>
    </source>
</evidence>
<dbReference type="EMBL" id="DACSWI010000001">
    <property type="protein sequence ID" value="HAT3807432.1"/>
    <property type="molecule type" value="Genomic_DNA"/>
</dbReference>
<dbReference type="EMBL" id="JAPKIY010000019">
    <property type="protein sequence ID" value="MDS0898931.1"/>
    <property type="molecule type" value="Genomic_DNA"/>
</dbReference>
<dbReference type="PANTHER" id="PTHR30435:SF12">
    <property type="entry name" value="FLAGELLAR BASAL BODY ROD PROTEIN FLGB"/>
    <property type="match status" value="1"/>
</dbReference>
<accession>A0A0A5UH34</accession>
<name>A0A0A5UH34_MORMO</name>
<comment type="function">
    <text evidence="5 6">Structural component of flagellum, the bacterial motility apparatus. Part of the rod structure of flagellar basal body.</text>
</comment>
<dbReference type="Proteomes" id="UP000650477">
    <property type="component" value="Unassembled WGS sequence"/>
</dbReference>
<evidence type="ECO:0000256" key="5">
    <source>
        <dbReference type="ARBA" id="ARBA00024934"/>
    </source>
</evidence>
<evidence type="ECO:0000259" key="7">
    <source>
        <dbReference type="Pfam" id="PF00460"/>
    </source>
</evidence>
<dbReference type="Proteomes" id="UP001182247">
    <property type="component" value="Unassembled WGS sequence"/>
</dbReference>
<dbReference type="PIRSF" id="PIRSF002889">
    <property type="entry name" value="Rod_FlgB"/>
    <property type="match status" value="1"/>
</dbReference>
<protein>
    <recommendedName>
        <fullName evidence="3 6">Flagellar basal body rod protein FlgB</fullName>
    </recommendedName>
</protein>
<dbReference type="InterPro" id="IPR019776">
    <property type="entry name" value="Flagellar_basal_body_rod_CS"/>
</dbReference>
<gene>
    <name evidence="9" type="primary">flgB</name>
    <name evidence="8" type="ORF">AM380_19220</name>
    <name evidence="11" type="ORF">CYG68_02690</name>
    <name evidence="10" type="ORF">I8608_000215</name>
    <name evidence="12" type="ORF">OSC06_13200</name>
    <name evidence="9" type="ORF">PN925_000493</name>
</gene>
<reference evidence="11" key="1">
    <citation type="submission" date="2017-12" db="EMBL/GenBank/DDBJ databases">
        <title>Genome sequencing and analysis.</title>
        <authorList>
            <person name="Huang Y.-T."/>
        </authorList>
    </citation>
    <scope>NUCLEOTIDE SEQUENCE</scope>
    <source>
        <strain evidence="11">VGH116</strain>
    </source>
</reference>
<comment type="similarity">
    <text evidence="2 6">Belongs to the flagella basal body rod proteins family.</text>
</comment>
<dbReference type="EMBL" id="PKLF01000002">
    <property type="protein sequence ID" value="MBE8611327.1"/>
    <property type="molecule type" value="Genomic_DNA"/>
</dbReference>
<dbReference type="EMBL" id="CP028956">
    <property type="protein sequence ID" value="AWC95613.1"/>
    <property type="molecule type" value="Genomic_DNA"/>
</dbReference>